<protein>
    <submittedName>
        <fullName evidence="1">Uncharacterized protein</fullName>
    </submittedName>
</protein>
<dbReference type="EMBL" id="BARV01034806">
    <property type="protein sequence ID" value="GAI50792.1"/>
    <property type="molecule type" value="Genomic_DNA"/>
</dbReference>
<gene>
    <name evidence="1" type="ORF">S06H3_54429</name>
</gene>
<name>X1P396_9ZZZZ</name>
<organism evidence="1">
    <name type="scientific">marine sediment metagenome</name>
    <dbReference type="NCBI Taxonomy" id="412755"/>
    <lineage>
        <taxon>unclassified sequences</taxon>
        <taxon>metagenomes</taxon>
        <taxon>ecological metagenomes</taxon>
    </lineage>
</organism>
<proteinExistence type="predicted"/>
<sequence>EEELRSIYQRQGYFGKDLEKLCAVDQGICRLP</sequence>
<reference evidence="1" key="1">
    <citation type="journal article" date="2014" name="Front. Microbiol.">
        <title>High frequency of phylogenetically diverse reductive dehalogenase-homologous genes in deep subseafloor sedimentary metagenomes.</title>
        <authorList>
            <person name="Kawai M."/>
            <person name="Futagami T."/>
            <person name="Toyoda A."/>
            <person name="Takaki Y."/>
            <person name="Nishi S."/>
            <person name="Hori S."/>
            <person name="Arai W."/>
            <person name="Tsubouchi T."/>
            <person name="Morono Y."/>
            <person name="Uchiyama I."/>
            <person name="Ito T."/>
            <person name="Fujiyama A."/>
            <person name="Inagaki F."/>
            <person name="Takami H."/>
        </authorList>
    </citation>
    <scope>NUCLEOTIDE SEQUENCE</scope>
    <source>
        <strain evidence="1">Expedition CK06-06</strain>
    </source>
</reference>
<dbReference type="AlphaFoldDB" id="X1P396"/>
<feature type="non-terminal residue" evidence="1">
    <location>
        <position position="1"/>
    </location>
</feature>
<comment type="caution">
    <text evidence="1">The sequence shown here is derived from an EMBL/GenBank/DDBJ whole genome shotgun (WGS) entry which is preliminary data.</text>
</comment>
<evidence type="ECO:0000313" key="1">
    <source>
        <dbReference type="EMBL" id="GAI50792.1"/>
    </source>
</evidence>
<accession>X1P396</accession>